<dbReference type="AlphaFoldDB" id="A0A368HIN6"/>
<evidence type="ECO:0000259" key="3">
    <source>
        <dbReference type="PROSITE" id="PS50532"/>
    </source>
</evidence>
<dbReference type="Gene3D" id="1.10.10.10">
    <property type="entry name" value="Winged helix-like DNA-binding domain superfamily/Winged helix DNA-binding domain"/>
    <property type="match status" value="1"/>
</dbReference>
<dbReference type="Pfam" id="PF22483">
    <property type="entry name" value="Mu-transpos_C_2"/>
    <property type="match status" value="1"/>
</dbReference>
<dbReference type="OrthoDB" id="2065409at2"/>
<dbReference type="NCBIfam" id="NF033546">
    <property type="entry name" value="transpos_IS21"/>
    <property type="match status" value="1"/>
</dbReference>
<dbReference type="GO" id="GO:0003676">
    <property type="term" value="F:nucleic acid binding"/>
    <property type="evidence" value="ECO:0007669"/>
    <property type="project" value="InterPro"/>
</dbReference>
<evidence type="ECO:0000256" key="1">
    <source>
        <dbReference type="ARBA" id="ARBA00009277"/>
    </source>
</evidence>
<evidence type="ECO:0000313" key="6">
    <source>
        <dbReference type="Proteomes" id="UP000253250"/>
    </source>
</evidence>
<dbReference type="InterPro" id="IPR012337">
    <property type="entry name" value="RNaseH-like_sf"/>
</dbReference>
<dbReference type="InterPro" id="IPR036397">
    <property type="entry name" value="RNaseH_sf"/>
</dbReference>
<dbReference type="SUPFAM" id="SSF53098">
    <property type="entry name" value="Ribonuclease H-like"/>
    <property type="match status" value="1"/>
</dbReference>
<dbReference type="InterPro" id="IPR017895">
    <property type="entry name" value="HTH_IS408/IS1162_type"/>
</dbReference>
<dbReference type="PANTHER" id="PTHR35004:SF8">
    <property type="entry name" value="TRANSPOSASE RV3428C-RELATED"/>
    <property type="match status" value="1"/>
</dbReference>
<comment type="caution">
    <text evidence="5">The sequence shown here is derived from an EMBL/GenBank/DDBJ whole genome shotgun (WGS) entry which is preliminary data.</text>
</comment>
<dbReference type="Gene3D" id="3.30.420.10">
    <property type="entry name" value="Ribonuclease H-like superfamily/Ribonuclease H"/>
    <property type="match status" value="1"/>
</dbReference>
<dbReference type="InterPro" id="IPR036388">
    <property type="entry name" value="WH-like_DNA-bd_sf"/>
</dbReference>
<feature type="compositionally biased region" description="Polar residues" evidence="2">
    <location>
        <begin position="509"/>
        <end position="518"/>
    </location>
</feature>
<feature type="region of interest" description="Disordered" evidence="2">
    <location>
        <begin position="480"/>
        <end position="526"/>
    </location>
</feature>
<gene>
    <name evidence="5" type="ORF">C4900_10815</name>
</gene>
<dbReference type="EMBL" id="PSYR01000002">
    <property type="protein sequence ID" value="RCN57182.1"/>
    <property type="molecule type" value="Genomic_DNA"/>
</dbReference>
<dbReference type="PROSITE" id="PS50994">
    <property type="entry name" value="INTEGRASE"/>
    <property type="match status" value="1"/>
</dbReference>
<feature type="domain" description="HTH IS408-type" evidence="3">
    <location>
        <begin position="4"/>
        <end position="84"/>
    </location>
</feature>
<name>A0A368HIN6_9GAMM</name>
<comment type="similarity">
    <text evidence="1">Belongs to the transposase IS21/IS408/IS1162 family.</text>
</comment>
<dbReference type="GO" id="GO:0015074">
    <property type="term" value="P:DNA integration"/>
    <property type="evidence" value="ECO:0007669"/>
    <property type="project" value="InterPro"/>
</dbReference>
<keyword evidence="6" id="KW-1185">Reference proteome</keyword>
<evidence type="ECO:0000313" key="5">
    <source>
        <dbReference type="EMBL" id="RCN57182.1"/>
    </source>
</evidence>
<organism evidence="5 6">
    <name type="scientific">Acidiferrobacter thiooxydans</name>
    <dbReference type="NCBI Taxonomy" id="163359"/>
    <lineage>
        <taxon>Bacteria</taxon>
        <taxon>Pseudomonadati</taxon>
        <taxon>Pseudomonadota</taxon>
        <taxon>Gammaproteobacteria</taxon>
        <taxon>Acidiferrobacterales</taxon>
        <taxon>Acidiferrobacteraceae</taxon>
        <taxon>Acidiferrobacter</taxon>
    </lineage>
</organism>
<accession>A0A368HIN6</accession>
<dbReference type="PROSITE" id="PS50532">
    <property type="entry name" value="HTH_IS408"/>
    <property type="match status" value="1"/>
</dbReference>
<reference evidence="5 6" key="1">
    <citation type="submission" date="2018-02" db="EMBL/GenBank/DDBJ databases">
        <title>Insights into the biology of acidophilic members of the Acidiferrobacteraceae family derived from comparative genomic analyses.</title>
        <authorList>
            <person name="Issotta F."/>
            <person name="Thyssen C."/>
            <person name="Mena C."/>
            <person name="Moya A."/>
            <person name="Bellenberg S."/>
            <person name="Sproer C."/>
            <person name="Covarrubias P.C."/>
            <person name="Sand W."/>
            <person name="Quatrini R."/>
            <person name="Vera M."/>
        </authorList>
    </citation>
    <scope>NUCLEOTIDE SEQUENCE [LARGE SCALE GENOMIC DNA]</scope>
    <source>
        <strain evidence="6">m-1</strain>
    </source>
</reference>
<proteinExistence type="inferred from homology"/>
<dbReference type="Proteomes" id="UP000253250">
    <property type="component" value="Unassembled WGS sequence"/>
</dbReference>
<dbReference type="PANTHER" id="PTHR35004">
    <property type="entry name" value="TRANSPOSASE RV3428C-RELATED"/>
    <property type="match status" value="1"/>
</dbReference>
<evidence type="ECO:0000256" key="2">
    <source>
        <dbReference type="SAM" id="MobiDB-lite"/>
    </source>
</evidence>
<dbReference type="InterPro" id="IPR001584">
    <property type="entry name" value="Integrase_cat-core"/>
</dbReference>
<sequence length="526" mass="58917">MRKIKDVLRLKYEAGLTHDRIARACGVAKGTVAKYVERAQAAGLSWPLPADLDDAALEARLFPRAPGLVAAHAPPDCGYLHQEMKRPGVTLMLLWEEYAHAHPGQAYGYSQFCLLYKTFRQSLQRSMRQIYPAGEKIFIDYSGDKVTIIDRATGAMRFAEIFVAVLGASAYAYAEATWTQQLPDWIAAHVRLFAHLMSVPALLIPDNLKSGIQHPCRYDPEANSTYADMARHYGTAILPARPAAPRDKAHVEAGVLLVQRWILARLRNQPFFSLEELNRAIRALLADLNNRPFKKLPGSRRSAFETIDRPAMIPLPATPYEFATWKVATVSIDYHVEVDGHYYSVPHPLVRQKIEARLTASTVEFFFKSKRVAVHARALARGKFTTLAEHMPEAHRRHREWTPGRLLRWAHSIGPKTQAIVQWQFDHRPHPEQGYRACLGLLNLGKRYGNVRLEAACQRALAIGSPVLKSVKSILEARLDQQPPPGTTPEGASAIPPVHHDNVRGAAYFQSTTQTSTRTEGESEPC</sequence>
<dbReference type="InterPro" id="IPR054353">
    <property type="entry name" value="IstA-like_C"/>
</dbReference>
<protein>
    <submittedName>
        <fullName evidence="5">IS21 family transposase</fullName>
    </submittedName>
</protein>
<evidence type="ECO:0000259" key="4">
    <source>
        <dbReference type="PROSITE" id="PS50994"/>
    </source>
</evidence>
<feature type="domain" description="Integrase catalytic" evidence="4">
    <location>
        <begin position="128"/>
        <end position="311"/>
    </location>
</feature>